<keyword evidence="1" id="KW-0812">Transmembrane</keyword>
<sequence>MSVSLTVSPRRSKIQQIMIAAVHLAAAISFATVLQGWLLAAALCALLGSVTLALVRLRRNESSVWVLAANGELSLSESGGERLLRLEGSSTDLGWAIWLNWRDAVNGRRSARMLTRDEFDPGVWRQMRVWLRHVAIVGETLQVEPFQR</sequence>
<feature type="transmembrane region" description="Helical" evidence="1">
    <location>
        <begin position="37"/>
        <end position="55"/>
    </location>
</feature>
<keyword evidence="1" id="KW-0472">Membrane</keyword>
<gene>
    <name evidence="2" type="ORF">GPA21_18005</name>
</gene>
<dbReference type="InterPro" id="IPR009883">
    <property type="entry name" value="YgfX"/>
</dbReference>
<evidence type="ECO:0008006" key="4">
    <source>
        <dbReference type="Google" id="ProtNLM"/>
    </source>
</evidence>
<dbReference type="AlphaFoldDB" id="A0A972F9L9"/>
<dbReference type="Pfam" id="PF07254">
    <property type="entry name" value="Cpta_toxin"/>
    <property type="match status" value="1"/>
</dbReference>
<comment type="caution">
    <text evidence="2">The sequence shown here is derived from an EMBL/GenBank/DDBJ whole genome shotgun (WGS) entry which is preliminary data.</text>
</comment>
<reference evidence="2" key="1">
    <citation type="submission" date="2019-12" db="EMBL/GenBank/DDBJ databases">
        <title>Comparative genomics gives insights into the taxonomy of the Azoarcus-Aromatoleum group and reveals separate origins of nif in the plant-associated Azoarcus and non-plant-associated Aromatoleum sub-groups.</title>
        <authorList>
            <person name="Lafos M."/>
            <person name="Maluk M."/>
            <person name="Batista M."/>
            <person name="Junghare M."/>
            <person name="Carmona M."/>
            <person name="Faoro H."/>
            <person name="Cruz L.M."/>
            <person name="Battistoni F."/>
            <person name="De Souza E."/>
            <person name="Pedrosa F."/>
            <person name="Chen W.-M."/>
            <person name="Poole P.S."/>
            <person name="Dixon R.A."/>
            <person name="James E.K."/>
        </authorList>
    </citation>
    <scope>NUCLEOTIDE SEQUENCE</scope>
    <source>
        <strain evidence="2">NSC3</strain>
    </source>
</reference>
<name>A0A972F9L9_9RHOO</name>
<dbReference type="EMBL" id="WTVM01000163">
    <property type="protein sequence ID" value="NMG04849.1"/>
    <property type="molecule type" value="Genomic_DNA"/>
</dbReference>
<organism evidence="2 3">
    <name type="scientific">Azoarcus taiwanensis</name>
    <dbReference type="NCBI Taxonomy" id="666964"/>
    <lineage>
        <taxon>Bacteria</taxon>
        <taxon>Pseudomonadati</taxon>
        <taxon>Pseudomonadota</taxon>
        <taxon>Betaproteobacteria</taxon>
        <taxon>Rhodocyclales</taxon>
        <taxon>Zoogloeaceae</taxon>
        <taxon>Azoarcus</taxon>
    </lineage>
</organism>
<accession>A0A972F9L9</accession>
<protein>
    <recommendedName>
        <fullName evidence="4">Toxin CptA</fullName>
    </recommendedName>
</protein>
<evidence type="ECO:0000256" key="1">
    <source>
        <dbReference type="SAM" id="Phobius"/>
    </source>
</evidence>
<dbReference type="RefSeq" id="WP_168989484.1">
    <property type="nucleotide sequence ID" value="NZ_CAWPHM010000070.1"/>
</dbReference>
<evidence type="ECO:0000313" key="2">
    <source>
        <dbReference type="EMBL" id="NMG04849.1"/>
    </source>
</evidence>
<evidence type="ECO:0000313" key="3">
    <source>
        <dbReference type="Proteomes" id="UP000599523"/>
    </source>
</evidence>
<keyword evidence="1" id="KW-1133">Transmembrane helix</keyword>
<dbReference type="Proteomes" id="UP000599523">
    <property type="component" value="Unassembled WGS sequence"/>
</dbReference>
<proteinExistence type="predicted"/>
<keyword evidence="3" id="KW-1185">Reference proteome</keyword>